<evidence type="ECO:0000259" key="4">
    <source>
        <dbReference type="Pfam" id="PF21046"/>
    </source>
</evidence>
<dbReference type="OrthoDB" id="5245063at2759"/>
<evidence type="ECO:0000313" key="6">
    <source>
        <dbReference type="Proteomes" id="UP000243515"/>
    </source>
</evidence>
<feature type="compositionally biased region" description="Polar residues" evidence="2">
    <location>
        <begin position="518"/>
        <end position="532"/>
    </location>
</feature>
<keyword evidence="1" id="KW-0175">Coiled coil</keyword>
<dbReference type="EMBL" id="NPHW01002580">
    <property type="protein sequence ID" value="OXV11160.1"/>
    <property type="molecule type" value="Genomic_DNA"/>
</dbReference>
<feature type="domain" description="Rad26-like helical repeats" evidence="3">
    <location>
        <begin position="500"/>
        <end position="721"/>
    </location>
</feature>
<evidence type="ECO:0000256" key="1">
    <source>
        <dbReference type="SAM" id="Coils"/>
    </source>
</evidence>
<proteinExistence type="predicted"/>
<organism evidence="5 6">
    <name type="scientific">Elaphomyces granulatus</name>
    <dbReference type="NCBI Taxonomy" id="519963"/>
    <lineage>
        <taxon>Eukaryota</taxon>
        <taxon>Fungi</taxon>
        <taxon>Dikarya</taxon>
        <taxon>Ascomycota</taxon>
        <taxon>Pezizomycotina</taxon>
        <taxon>Eurotiomycetes</taxon>
        <taxon>Eurotiomycetidae</taxon>
        <taxon>Eurotiales</taxon>
        <taxon>Elaphomycetaceae</taxon>
        <taxon>Elaphomyces</taxon>
    </lineage>
</organism>
<keyword evidence="6" id="KW-1185">Reference proteome</keyword>
<feature type="coiled-coil region" evidence="1">
    <location>
        <begin position="182"/>
        <end position="209"/>
    </location>
</feature>
<evidence type="ECO:0008006" key="7">
    <source>
        <dbReference type="Google" id="ProtNLM"/>
    </source>
</evidence>
<accession>A0A232M412</accession>
<dbReference type="Proteomes" id="UP000243515">
    <property type="component" value="Unassembled WGS sequence"/>
</dbReference>
<evidence type="ECO:0000313" key="5">
    <source>
        <dbReference type="EMBL" id="OXV11160.1"/>
    </source>
</evidence>
<dbReference type="Pfam" id="PF12331">
    <property type="entry name" value="Rad26-like_helical_rpts"/>
    <property type="match status" value="1"/>
</dbReference>
<sequence>MDYSDEDRFSDDGFDSLPLGSLIQIEQSASRQFRRTQDNQDASFEPTRGAYLRGEHAQGEDAPPILQVPGQSLRPEQAWNPSPQAVSELISSEYGDVDLGELDAQVLEDDDGLQATVRQQSPPGGTFLSVQDDRMEDLQLHGDSATVRGESHQVDLSQYPMQVEEFGGDVGPHQVAGILSEMDELKTQIEMFARENERMRQELKAAKSDASTKAGEVAILRAKQTRLLRENDQRVAGLRKQLDENVAIYNEQLQAARAETKAVTTEVDFLKQDLAEEALRLNRLKAKNQTEEKGQPMTPRKSKVLPLRDGFDDDEMVMSPTKSSGGRHKRGTPAASGKRKRNQSQGSPIPMAPLQLSRNEPVVDEVTLPPTADPDGDADSEMEKSVPASVEERRNMRSMKWILNHRTPPNKERDVEVLSKLAFPWEPDRKLSAIVFEETTAQRTGNYPAEYAKCIVTMWQQSLDKKFYEPISLFMGIIKFLLILDAPAIVPTLVKPLVNVLQLSAEVNGVPRFKHSSASRQNRGQPKRTPQSELHLEVDSTEAVEVLYLLASGCLGDEGLTELFWKVVRYDFILAMTNCSQLTDDIIVTLNLLSFSIQPKAFGPIQENEPSQRTCEHYIIDRVTNLFFEIPQADEGQDPCTPVQMCEVRLQALSFFDAMAFSSPDPSHNHGSFMMASHPTALARLIRSMHDELDMMYSHTPEHNYHVALVNGLVDLIYGVMKNHGNIDDLQSKLSLVPGGKQKFLVALTRLACDVNSVLRSGITEETVEMAHEILENSVNPQEAEALQEVFPSSKEEDS</sequence>
<feature type="region of interest" description="Disordered" evidence="2">
    <location>
        <begin position="28"/>
        <end position="68"/>
    </location>
</feature>
<evidence type="ECO:0000259" key="3">
    <source>
        <dbReference type="Pfam" id="PF12331"/>
    </source>
</evidence>
<dbReference type="InterPro" id="IPR022093">
    <property type="entry name" value="Rad26-like_helical"/>
</dbReference>
<feature type="region of interest" description="Disordered" evidence="2">
    <location>
        <begin position="283"/>
        <end position="391"/>
    </location>
</feature>
<dbReference type="Pfam" id="PF21046">
    <property type="entry name" value="Rad26-like_C"/>
    <property type="match status" value="1"/>
</dbReference>
<protein>
    <recommendedName>
        <fullName evidence="7">DNA repair protein Rad26</fullName>
    </recommendedName>
</protein>
<feature type="compositionally biased region" description="Basic residues" evidence="2">
    <location>
        <begin position="325"/>
        <end position="342"/>
    </location>
</feature>
<comment type="caution">
    <text evidence="5">The sequence shown here is derived from an EMBL/GenBank/DDBJ whole genome shotgun (WGS) entry which is preliminary data.</text>
</comment>
<reference evidence="5 6" key="1">
    <citation type="journal article" date="2015" name="Environ. Microbiol.">
        <title>Metagenome sequence of Elaphomyces granulatus from sporocarp tissue reveals Ascomycota ectomycorrhizal fingerprints of genome expansion and a Proteobacteria-rich microbiome.</title>
        <authorList>
            <person name="Quandt C.A."/>
            <person name="Kohler A."/>
            <person name="Hesse C.N."/>
            <person name="Sharpton T.J."/>
            <person name="Martin F."/>
            <person name="Spatafora J.W."/>
        </authorList>
    </citation>
    <scope>NUCLEOTIDE SEQUENCE [LARGE SCALE GENOMIC DNA]</scope>
    <source>
        <strain evidence="5 6">OSC145934</strain>
    </source>
</reference>
<evidence type="ECO:0000256" key="2">
    <source>
        <dbReference type="SAM" id="MobiDB-lite"/>
    </source>
</evidence>
<gene>
    <name evidence="5" type="ORF">Egran_01080</name>
</gene>
<dbReference type="AlphaFoldDB" id="A0A232M412"/>
<feature type="domain" description="Rad26-like C-terminal" evidence="4">
    <location>
        <begin position="729"/>
        <end position="791"/>
    </location>
</feature>
<name>A0A232M412_9EURO</name>
<feature type="region of interest" description="Disordered" evidence="2">
    <location>
        <begin position="514"/>
        <end position="533"/>
    </location>
</feature>
<dbReference type="InterPro" id="IPR048379">
    <property type="entry name" value="Rad26-like_C"/>
</dbReference>